<gene>
    <name evidence="2" type="ORF">HGB44_07250</name>
</gene>
<evidence type="ECO:0000313" key="2">
    <source>
        <dbReference type="EMBL" id="NKY97467.1"/>
    </source>
</evidence>
<accession>A0A7X6MA39</accession>
<evidence type="ECO:0000256" key="1">
    <source>
        <dbReference type="SAM" id="SignalP"/>
    </source>
</evidence>
<feature type="signal peptide" evidence="1">
    <location>
        <begin position="1"/>
        <end position="21"/>
    </location>
</feature>
<proteinExistence type="predicted"/>
<name>A0A7X6MA39_9ACTN</name>
<feature type="chain" id="PRO_5039202914" description="Lipoprotein" evidence="1">
    <location>
        <begin position="22"/>
        <end position="171"/>
    </location>
</feature>
<evidence type="ECO:0000313" key="3">
    <source>
        <dbReference type="Proteomes" id="UP000553209"/>
    </source>
</evidence>
<reference evidence="2 3" key="1">
    <citation type="submission" date="2020-04" db="EMBL/GenBank/DDBJ databases">
        <title>MicrobeNet Type strains.</title>
        <authorList>
            <person name="Nicholson A.C."/>
        </authorList>
    </citation>
    <scope>NUCLEOTIDE SEQUENCE [LARGE SCALE GENOMIC DNA]</scope>
    <source>
        <strain evidence="2 3">ATCC 23612</strain>
    </source>
</reference>
<dbReference type="EMBL" id="JAAXPG010000005">
    <property type="protein sequence ID" value="NKY97467.1"/>
    <property type="molecule type" value="Genomic_DNA"/>
</dbReference>
<protein>
    <recommendedName>
        <fullName evidence="4">Lipoprotein</fullName>
    </recommendedName>
</protein>
<dbReference type="RefSeq" id="WP_061081954.1">
    <property type="nucleotide sequence ID" value="NZ_JAAXPG010000005.1"/>
</dbReference>
<evidence type="ECO:0008006" key="4">
    <source>
        <dbReference type="Google" id="ProtNLM"/>
    </source>
</evidence>
<sequence length="171" mass="17314">MLTTTPLRASLCAAAVLLATACGGGHGRGPEQLREMIADTVRSSVRGEGPGLGVPDTAFDPARYPCVPAVDSRAAHPWRTEVPRVTADGPVELGVLAPEGAGTASVTVSVTGPRGGTATTRAAVASGEWTRVRYPDDFDGAQGSPSAGAHTVVWSDTGSGAPLTCDEFESA</sequence>
<comment type="caution">
    <text evidence="2">The sequence shown here is derived from an EMBL/GenBank/DDBJ whole genome shotgun (WGS) entry which is preliminary data.</text>
</comment>
<dbReference type="Proteomes" id="UP000553209">
    <property type="component" value="Unassembled WGS sequence"/>
</dbReference>
<dbReference type="AlphaFoldDB" id="A0A7X6MA39"/>
<organism evidence="2 3">
    <name type="scientific">Nocardiopsis alborubida</name>
    <dbReference type="NCBI Taxonomy" id="146802"/>
    <lineage>
        <taxon>Bacteria</taxon>
        <taxon>Bacillati</taxon>
        <taxon>Actinomycetota</taxon>
        <taxon>Actinomycetes</taxon>
        <taxon>Streptosporangiales</taxon>
        <taxon>Nocardiopsidaceae</taxon>
        <taxon>Nocardiopsis</taxon>
    </lineage>
</organism>
<keyword evidence="3" id="KW-1185">Reference proteome</keyword>
<keyword evidence="1" id="KW-0732">Signal</keyword>